<evidence type="ECO:0000256" key="1">
    <source>
        <dbReference type="SAM" id="MobiDB-lite"/>
    </source>
</evidence>
<organism evidence="2 3">
    <name type="scientific">Euplotes crassus</name>
    <dbReference type="NCBI Taxonomy" id="5936"/>
    <lineage>
        <taxon>Eukaryota</taxon>
        <taxon>Sar</taxon>
        <taxon>Alveolata</taxon>
        <taxon>Ciliophora</taxon>
        <taxon>Intramacronucleata</taxon>
        <taxon>Spirotrichea</taxon>
        <taxon>Hypotrichia</taxon>
        <taxon>Euplotida</taxon>
        <taxon>Euplotidae</taxon>
        <taxon>Moneuplotes</taxon>
    </lineage>
</organism>
<sequence length="50" mass="5983">MGRNEDDKIKHNLEEIEEFPSDDGKDYESMSEARRKMNKIKKNNEVDVRI</sequence>
<dbReference type="Proteomes" id="UP001295684">
    <property type="component" value="Unassembled WGS sequence"/>
</dbReference>
<evidence type="ECO:0000313" key="3">
    <source>
        <dbReference type="Proteomes" id="UP001295684"/>
    </source>
</evidence>
<protein>
    <submittedName>
        <fullName evidence="2">Uncharacterized protein</fullName>
    </submittedName>
</protein>
<feature type="region of interest" description="Disordered" evidence="1">
    <location>
        <begin position="1"/>
        <end position="32"/>
    </location>
</feature>
<accession>A0AAD1Y1P7</accession>
<gene>
    <name evidence="2" type="ORF">ECRASSUSDP1_LOCUS24470</name>
</gene>
<feature type="compositionally biased region" description="Basic and acidic residues" evidence="1">
    <location>
        <begin position="22"/>
        <end position="32"/>
    </location>
</feature>
<keyword evidence="3" id="KW-1185">Reference proteome</keyword>
<reference evidence="2" key="1">
    <citation type="submission" date="2023-07" db="EMBL/GenBank/DDBJ databases">
        <authorList>
            <consortium name="AG Swart"/>
            <person name="Singh M."/>
            <person name="Singh A."/>
            <person name="Seah K."/>
            <person name="Emmerich C."/>
        </authorList>
    </citation>
    <scope>NUCLEOTIDE SEQUENCE</scope>
    <source>
        <strain evidence="2">DP1</strain>
    </source>
</reference>
<comment type="caution">
    <text evidence="2">The sequence shown here is derived from an EMBL/GenBank/DDBJ whole genome shotgun (WGS) entry which is preliminary data.</text>
</comment>
<dbReference type="AlphaFoldDB" id="A0AAD1Y1P7"/>
<proteinExistence type="predicted"/>
<feature type="compositionally biased region" description="Basic and acidic residues" evidence="1">
    <location>
        <begin position="1"/>
        <end position="14"/>
    </location>
</feature>
<evidence type="ECO:0000313" key="2">
    <source>
        <dbReference type="EMBL" id="CAI2382979.1"/>
    </source>
</evidence>
<name>A0AAD1Y1P7_EUPCR</name>
<dbReference type="EMBL" id="CAMPGE010025199">
    <property type="protein sequence ID" value="CAI2382979.1"/>
    <property type="molecule type" value="Genomic_DNA"/>
</dbReference>